<dbReference type="Proteomes" id="UP000214603">
    <property type="component" value="Unassembled WGS sequence"/>
</dbReference>
<evidence type="ECO:0000256" key="1">
    <source>
        <dbReference type="SAM" id="MobiDB-lite"/>
    </source>
</evidence>
<evidence type="ECO:0000313" key="3">
    <source>
        <dbReference type="EMBL" id="OWT61865.1"/>
    </source>
</evidence>
<dbReference type="EMBL" id="NJIH01000004">
    <property type="protein sequence ID" value="OWT61865.1"/>
    <property type="molecule type" value="Genomic_DNA"/>
</dbReference>
<comment type="caution">
    <text evidence="3">The sequence shown here is derived from an EMBL/GenBank/DDBJ whole genome shotgun (WGS) entry which is preliminary data.</text>
</comment>
<proteinExistence type="predicted"/>
<evidence type="ECO:0000313" key="4">
    <source>
        <dbReference type="Proteomes" id="UP000214603"/>
    </source>
</evidence>
<accession>A0A225MKZ3</accession>
<protein>
    <submittedName>
        <fullName evidence="3">Uncharacterized protein</fullName>
    </submittedName>
</protein>
<sequence length="83" mass="8985">MKTRRSALQPVLVALACASISACANNPPPQADLNDRTPPSPTTQGANRTPSPSGQRLTIQTGEGEKLDLPWFVRDTQDWINSK</sequence>
<gene>
    <name evidence="3" type="ORF">CEY11_08510</name>
</gene>
<feature type="chain" id="PRO_5012420476" evidence="2">
    <location>
        <begin position="25"/>
        <end position="83"/>
    </location>
</feature>
<evidence type="ECO:0000256" key="2">
    <source>
        <dbReference type="SAM" id="SignalP"/>
    </source>
</evidence>
<feature type="compositionally biased region" description="Polar residues" evidence="1">
    <location>
        <begin position="42"/>
        <end position="61"/>
    </location>
</feature>
<name>A0A225MKZ3_9BURK</name>
<feature type="signal peptide" evidence="2">
    <location>
        <begin position="1"/>
        <end position="24"/>
    </location>
</feature>
<feature type="region of interest" description="Disordered" evidence="1">
    <location>
        <begin position="23"/>
        <end position="68"/>
    </location>
</feature>
<dbReference type="AlphaFoldDB" id="A0A225MKZ3"/>
<organism evidence="3 4">
    <name type="scientific">Candidimonas nitroreducens</name>
    <dbReference type="NCBI Taxonomy" id="683354"/>
    <lineage>
        <taxon>Bacteria</taxon>
        <taxon>Pseudomonadati</taxon>
        <taxon>Pseudomonadota</taxon>
        <taxon>Betaproteobacteria</taxon>
        <taxon>Burkholderiales</taxon>
        <taxon>Alcaligenaceae</taxon>
        <taxon>Candidimonas</taxon>
    </lineage>
</organism>
<dbReference type="RefSeq" id="WP_088602951.1">
    <property type="nucleotide sequence ID" value="NZ_NJIH01000004.1"/>
</dbReference>
<keyword evidence="2" id="KW-0732">Signal</keyword>
<keyword evidence="4" id="KW-1185">Reference proteome</keyword>
<reference evidence="4" key="1">
    <citation type="submission" date="2017-06" db="EMBL/GenBank/DDBJ databases">
        <title>Herbaspirillum phytohormonus sp. nov., isolated from the root nodule of Robinia pseudoacacia in lead-zinc mine.</title>
        <authorList>
            <person name="Fan M."/>
            <person name="Lin Y."/>
        </authorList>
    </citation>
    <scope>NUCLEOTIDE SEQUENCE [LARGE SCALE GENOMIC DNA]</scope>
    <source>
        <strain evidence="4">SC-089</strain>
    </source>
</reference>
<dbReference type="PROSITE" id="PS51257">
    <property type="entry name" value="PROKAR_LIPOPROTEIN"/>
    <property type="match status" value="1"/>
</dbReference>